<proteinExistence type="predicted"/>
<dbReference type="EMBL" id="JAULSW010000006">
    <property type="protein sequence ID" value="KAK3378474.1"/>
    <property type="molecule type" value="Genomic_DNA"/>
</dbReference>
<gene>
    <name evidence="2" type="ORF">B0H63DRAFT_248359</name>
</gene>
<keyword evidence="3" id="KW-1185">Reference proteome</keyword>
<evidence type="ECO:0000313" key="3">
    <source>
        <dbReference type="Proteomes" id="UP001285441"/>
    </source>
</evidence>
<accession>A0AAE0KKR5</accession>
<feature type="signal peptide" evidence="1">
    <location>
        <begin position="1"/>
        <end position="18"/>
    </location>
</feature>
<protein>
    <recommendedName>
        <fullName evidence="4">Glycoside hydrolase subgroup catalytic core protein</fullName>
    </recommendedName>
</protein>
<reference evidence="2" key="2">
    <citation type="submission" date="2023-06" db="EMBL/GenBank/DDBJ databases">
        <authorList>
            <consortium name="Lawrence Berkeley National Laboratory"/>
            <person name="Haridas S."/>
            <person name="Hensen N."/>
            <person name="Bonometti L."/>
            <person name="Westerberg I."/>
            <person name="Brannstrom I.O."/>
            <person name="Guillou S."/>
            <person name="Cros-Aarteil S."/>
            <person name="Calhoun S."/>
            <person name="Kuo A."/>
            <person name="Mondo S."/>
            <person name="Pangilinan J."/>
            <person name="Riley R."/>
            <person name="LaButti K."/>
            <person name="Andreopoulos B."/>
            <person name="Lipzen A."/>
            <person name="Chen C."/>
            <person name="Yanf M."/>
            <person name="Daum C."/>
            <person name="Ng V."/>
            <person name="Clum A."/>
            <person name="Steindorff A."/>
            <person name="Ohm R."/>
            <person name="Martin F."/>
            <person name="Silar P."/>
            <person name="Natvig D."/>
            <person name="Lalanne C."/>
            <person name="Gautier V."/>
            <person name="Ament-velasquez S.L."/>
            <person name="Kruys A."/>
            <person name="Hutchinson M.I."/>
            <person name="Powell A.J."/>
            <person name="Barry K."/>
            <person name="Miller A.N."/>
            <person name="Grigoriev I.V."/>
            <person name="Debuchy R."/>
            <person name="Gladieux P."/>
            <person name="Thoren M.H."/>
            <person name="Johannesson H."/>
        </authorList>
    </citation>
    <scope>NUCLEOTIDE SEQUENCE</scope>
    <source>
        <strain evidence="2">CBS 232.78</strain>
    </source>
</reference>
<feature type="chain" id="PRO_5041956090" description="Glycoside hydrolase subgroup catalytic core protein" evidence="1">
    <location>
        <begin position="19"/>
        <end position="564"/>
    </location>
</feature>
<sequence>MKWSGFWLLAAAVAVINCQQTGVHTDWPRWCGKVYQDGYPSFNPGGQTVSPQTAAGAPLVHVQFEPRYSLYLDSETHGEIVVNAELSQYYGKPWPKFNSSSGRANKLIFSVNLVENDDILVQNTVAVNSTGNIFRFDLSRLKPSLEPIKLVLYGGPEGGYPTWTATSSVYYLPEKKQGSVTRIDNLNGGLLFKNAASGNKFQPLLPYGFYASYDGFLRKNSTSEIQHYADLGLNSMTALTTYQDSAAAFNYMDKINLKFMYSLRDAYKNLTYVREQVLAARDAEAIYSYWGSDEPDGWQDPFSAPILARDLIRQLDPYHPVAVTLNCQNYHFAEYSAGGDFLMEDTYPIGINSTWSKWNTACNATLGDCGCDNCQGNVQDVPERLDDYARYERWLGLWPKTKAHNPQSFHGEDYWLRDPSPEEAVVMAALALNHGAQASVSWLWPASEILGVAHGKIGRVLSSSPVVDFVVGGDMPHRISVVGVKGTDVVDAAYWVYGGKMLVSVVNGGYVDIEQAVEIAVPDSATAVESTPWGNVSWTLGGGYLKVGRLEAMATSLVILDLKG</sequence>
<comment type="caution">
    <text evidence="2">The sequence shown here is derived from an EMBL/GenBank/DDBJ whole genome shotgun (WGS) entry which is preliminary data.</text>
</comment>
<evidence type="ECO:0000313" key="2">
    <source>
        <dbReference type="EMBL" id="KAK3378474.1"/>
    </source>
</evidence>
<evidence type="ECO:0000256" key="1">
    <source>
        <dbReference type="SAM" id="SignalP"/>
    </source>
</evidence>
<keyword evidence="1" id="KW-0732">Signal</keyword>
<organism evidence="2 3">
    <name type="scientific">Podospora didyma</name>
    <dbReference type="NCBI Taxonomy" id="330526"/>
    <lineage>
        <taxon>Eukaryota</taxon>
        <taxon>Fungi</taxon>
        <taxon>Dikarya</taxon>
        <taxon>Ascomycota</taxon>
        <taxon>Pezizomycotina</taxon>
        <taxon>Sordariomycetes</taxon>
        <taxon>Sordariomycetidae</taxon>
        <taxon>Sordariales</taxon>
        <taxon>Podosporaceae</taxon>
        <taxon>Podospora</taxon>
    </lineage>
</organism>
<name>A0AAE0KKR5_9PEZI</name>
<reference evidence="2" key="1">
    <citation type="journal article" date="2023" name="Mol. Phylogenet. Evol.">
        <title>Genome-scale phylogeny and comparative genomics of the fungal order Sordariales.</title>
        <authorList>
            <person name="Hensen N."/>
            <person name="Bonometti L."/>
            <person name="Westerberg I."/>
            <person name="Brannstrom I.O."/>
            <person name="Guillou S."/>
            <person name="Cros-Aarteil S."/>
            <person name="Calhoun S."/>
            <person name="Haridas S."/>
            <person name="Kuo A."/>
            <person name="Mondo S."/>
            <person name="Pangilinan J."/>
            <person name="Riley R."/>
            <person name="LaButti K."/>
            <person name="Andreopoulos B."/>
            <person name="Lipzen A."/>
            <person name="Chen C."/>
            <person name="Yan M."/>
            <person name="Daum C."/>
            <person name="Ng V."/>
            <person name="Clum A."/>
            <person name="Steindorff A."/>
            <person name="Ohm R.A."/>
            <person name="Martin F."/>
            <person name="Silar P."/>
            <person name="Natvig D.O."/>
            <person name="Lalanne C."/>
            <person name="Gautier V."/>
            <person name="Ament-Velasquez S.L."/>
            <person name="Kruys A."/>
            <person name="Hutchinson M.I."/>
            <person name="Powell A.J."/>
            <person name="Barry K."/>
            <person name="Miller A.N."/>
            <person name="Grigoriev I.V."/>
            <person name="Debuchy R."/>
            <person name="Gladieux P."/>
            <person name="Hiltunen Thoren M."/>
            <person name="Johannesson H."/>
        </authorList>
    </citation>
    <scope>NUCLEOTIDE SEQUENCE</scope>
    <source>
        <strain evidence="2">CBS 232.78</strain>
    </source>
</reference>
<dbReference type="AlphaFoldDB" id="A0AAE0KKR5"/>
<dbReference type="Proteomes" id="UP001285441">
    <property type="component" value="Unassembled WGS sequence"/>
</dbReference>
<evidence type="ECO:0008006" key="4">
    <source>
        <dbReference type="Google" id="ProtNLM"/>
    </source>
</evidence>